<gene>
    <name evidence="1" type="ORF">H9789_13760</name>
</gene>
<evidence type="ECO:0000313" key="1">
    <source>
        <dbReference type="EMBL" id="MBU3854851.1"/>
    </source>
</evidence>
<reference evidence="1" key="1">
    <citation type="journal article" date="2021" name="PeerJ">
        <title>Extensive microbial diversity within the chicken gut microbiome revealed by metagenomics and culture.</title>
        <authorList>
            <person name="Gilroy R."/>
            <person name="Ravi A."/>
            <person name="Getino M."/>
            <person name="Pursley I."/>
            <person name="Horton D.L."/>
            <person name="Alikhan N.F."/>
            <person name="Baker D."/>
            <person name="Gharbi K."/>
            <person name="Hall N."/>
            <person name="Watson M."/>
            <person name="Adriaenssens E.M."/>
            <person name="Foster-Nyarko E."/>
            <person name="Jarju S."/>
            <person name="Secka A."/>
            <person name="Antonio M."/>
            <person name="Oren A."/>
            <person name="Chaudhuri R.R."/>
            <person name="La Ragione R."/>
            <person name="Hildebrand F."/>
            <person name="Pallen M.J."/>
        </authorList>
    </citation>
    <scope>NUCLEOTIDE SEQUENCE</scope>
    <source>
        <strain evidence="1">G3-2149</strain>
    </source>
</reference>
<accession>A0A9E2L9D8</accession>
<protein>
    <submittedName>
        <fullName evidence="1">Uncharacterized protein</fullName>
    </submittedName>
</protein>
<comment type="caution">
    <text evidence="1">The sequence shown here is derived from an EMBL/GenBank/DDBJ whole genome shotgun (WGS) entry which is preliminary data.</text>
</comment>
<sequence length="426" mass="48188">MTAIVGVLNKHAVAIAADSAVTVNVSSGHKVLNSANKIITLSKLHPIAVMIYSSASFMGTPWDLIIKLYRNELQDKEKSSIKGYVEDFILFLKRKQFFCSDKNQTDALCYYASVYYKKIEEESLLEIGENITDDNKPFLLKTIKEKMLSNKMFFEKQNQCEGLASYTFKQFNSYVGDIFKGLRDYIVNKTGAPEEFFEILKESFFALLKSEINLPSYTGLVFVGYGKDDIYPSLLPINISLAFDNVVKYSIDMESSTVIGEDNAAAICPFAQTDVIETVLTGIDPLLNKSIENLFIKSLEAYSKLLKTYIESTTNDVSLLKRIDSIDIPSIGNIFNDAIQQLISKQYIAPLVDTVAYLEKEDMADMAESLISLTYLKRRMTSSEESVGGPVDVAIISKTDGVIWIKRKHYFKPELNHHFFDNYYKF</sequence>
<name>A0A9E2L9D8_9BACT</name>
<reference evidence="1" key="2">
    <citation type="submission" date="2021-04" db="EMBL/GenBank/DDBJ databases">
        <authorList>
            <person name="Gilroy R."/>
        </authorList>
    </citation>
    <scope>NUCLEOTIDE SEQUENCE</scope>
    <source>
        <strain evidence="1">G3-2149</strain>
    </source>
</reference>
<evidence type="ECO:0000313" key="2">
    <source>
        <dbReference type="Proteomes" id="UP000823865"/>
    </source>
</evidence>
<dbReference type="EMBL" id="JAHLFU010000292">
    <property type="protein sequence ID" value="MBU3854851.1"/>
    <property type="molecule type" value="Genomic_DNA"/>
</dbReference>
<dbReference type="AlphaFoldDB" id="A0A9E2L9D8"/>
<dbReference type="Proteomes" id="UP000823865">
    <property type="component" value="Unassembled WGS sequence"/>
</dbReference>
<organism evidence="1 2">
    <name type="scientific">Candidatus Paraprevotella stercoravium</name>
    <dbReference type="NCBI Taxonomy" id="2838725"/>
    <lineage>
        <taxon>Bacteria</taxon>
        <taxon>Pseudomonadati</taxon>
        <taxon>Bacteroidota</taxon>
        <taxon>Bacteroidia</taxon>
        <taxon>Bacteroidales</taxon>
        <taxon>Prevotellaceae</taxon>
        <taxon>Paraprevotella</taxon>
    </lineage>
</organism>
<proteinExistence type="predicted"/>